<dbReference type="InterPro" id="IPR053215">
    <property type="entry name" value="TKL_Ser/Thr_kinase"/>
</dbReference>
<dbReference type="SMART" id="SM00671">
    <property type="entry name" value="SEL1"/>
    <property type="match status" value="4"/>
</dbReference>
<keyword evidence="2" id="KW-0808">Transferase</keyword>
<dbReference type="PROSITE" id="PS50011">
    <property type="entry name" value="PROTEIN_KINASE_DOM"/>
    <property type="match status" value="1"/>
</dbReference>
<dbReference type="PANTHER" id="PTHR45756:SF1">
    <property type="entry name" value="PROTEIN KINASE DOMAIN CONTAINING PROTEIN"/>
    <property type="match status" value="1"/>
</dbReference>
<dbReference type="Pfam" id="PF08238">
    <property type="entry name" value="Sel1"/>
    <property type="match status" value="3"/>
</dbReference>
<protein>
    <submittedName>
        <fullName evidence="2">Kinase-like protein</fullName>
    </submittedName>
</protein>
<dbReference type="InterPro" id="IPR011990">
    <property type="entry name" value="TPR-like_helical_dom_sf"/>
</dbReference>
<evidence type="ECO:0000313" key="3">
    <source>
        <dbReference type="Proteomes" id="UP000439903"/>
    </source>
</evidence>
<dbReference type="PROSITE" id="PS00109">
    <property type="entry name" value="PROTEIN_KINASE_TYR"/>
    <property type="match status" value="1"/>
</dbReference>
<dbReference type="OrthoDB" id="2331504at2759"/>
<dbReference type="GO" id="GO:0004672">
    <property type="term" value="F:protein kinase activity"/>
    <property type="evidence" value="ECO:0007669"/>
    <property type="project" value="InterPro"/>
</dbReference>
<proteinExistence type="predicted"/>
<organism evidence="2 3">
    <name type="scientific">Gigaspora margarita</name>
    <dbReference type="NCBI Taxonomy" id="4874"/>
    <lineage>
        <taxon>Eukaryota</taxon>
        <taxon>Fungi</taxon>
        <taxon>Fungi incertae sedis</taxon>
        <taxon>Mucoromycota</taxon>
        <taxon>Glomeromycotina</taxon>
        <taxon>Glomeromycetes</taxon>
        <taxon>Diversisporales</taxon>
        <taxon>Gigasporaceae</taxon>
        <taxon>Gigaspora</taxon>
    </lineage>
</organism>
<dbReference type="InterPro" id="IPR059179">
    <property type="entry name" value="MLKL-like_MCAfunc"/>
</dbReference>
<keyword evidence="3" id="KW-1185">Reference proteome</keyword>
<reference evidence="2 3" key="1">
    <citation type="journal article" date="2019" name="Environ. Microbiol.">
        <title>At the nexus of three kingdoms: the genome of the mycorrhizal fungus Gigaspora margarita provides insights into plant, endobacterial and fungal interactions.</title>
        <authorList>
            <person name="Venice F."/>
            <person name="Ghignone S."/>
            <person name="Salvioli di Fossalunga A."/>
            <person name="Amselem J."/>
            <person name="Novero M."/>
            <person name="Xianan X."/>
            <person name="Sedzielewska Toro K."/>
            <person name="Morin E."/>
            <person name="Lipzen A."/>
            <person name="Grigoriev I.V."/>
            <person name="Henrissat B."/>
            <person name="Martin F.M."/>
            <person name="Bonfante P."/>
        </authorList>
    </citation>
    <scope>NUCLEOTIDE SEQUENCE [LARGE SCALE GENOMIC DNA]</scope>
    <source>
        <strain evidence="2 3">BEG34</strain>
    </source>
</reference>
<dbReference type="InterPro" id="IPR036537">
    <property type="entry name" value="Adaptor_Cbl_N_dom_sf"/>
</dbReference>
<dbReference type="Proteomes" id="UP000439903">
    <property type="component" value="Unassembled WGS sequence"/>
</dbReference>
<dbReference type="InterPro" id="IPR001245">
    <property type="entry name" value="Ser-Thr/Tyr_kinase_cat_dom"/>
</dbReference>
<sequence>MSETQDAYLGAAEIIADTATDILTIYFPIVSTINKIAKRIYEIHQDAECNKQICEVLAKRVKNAEGLIDKIITDIGGNQENFRKKSYYLAFKHYENTLQNIEEFTKKVSKYKGFIKYFSSKVTKERLKSLTEEYDTCMKDLQFAMYVTNEQDRKEEAQKIDESLNEVEETLGKLDIGVDNVNQKLDALVQSIDLIKSKIDQSNTANLQSDVQAQRIDHKELSSPHVPTDNDVRDNGNIIKKFLNNTIEVACKSIKDFKNSESELAILGKFSHSPYIVRFYGLTNFDNKDFMVLDWAEYGTLRDVYTKYDIPWTRKIKILRNICRGLVYLRSVNIFHHDLRCKNVFVREDLEPKLGNFKSSRVTDGPNSSDLSGILLDVVHWMAPELLEKYQDQNTKKHNEKKYTFHCEVFSFGMLIWELCYEKIPYNGWNVPKIFEHVLSGQREKVLRGKFKKENDKNIQEEFIKIIEKTWHQVPYQRIEIAKLDKKLEKLSVKYPIPIDEPLLEKNETLDFEGDKDEPIFYKNPPEKSLFVEKKQLNSYSSTIIPLDEGIRNHKNKNYAKAWECIKENAEIGNKEAKFWKGYYLTHGYNVVTPDPEQAMELFKEAADYGHVEAQYRYAVLLLSKLKKDDDEETKKEKCEKIIRYYKSAANHKNSDAMYSLGDIYFNGKLRAEKNEQLGLEYIKSAASLDNDKALFFLGDIYLNGKFGVKKNEQHGLEYLKSAAKLKNEKAINMLQDLQKT</sequence>
<dbReference type="InterPro" id="IPR000719">
    <property type="entry name" value="Prot_kinase_dom"/>
</dbReference>
<gene>
    <name evidence="2" type="ORF">F8M41_018924</name>
</gene>
<dbReference type="InterPro" id="IPR011009">
    <property type="entry name" value="Kinase-like_dom_sf"/>
</dbReference>
<dbReference type="GO" id="GO:0007166">
    <property type="term" value="P:cell surface receptor signaling pathway"/>
    <property type="evidence" value="ECO:0007669"/>
    <property type="project" value="InterPro"/>
</dbReference>
<dbReference type="Gene3D" id="1.20.930.20">
    <property type="entry name" value="Adaptor protein Cbl, N-terminal domain"/>
    <property type="match status" value="1"/>
</dbReference>
<dbReference type="AlphaFoldDB" id="A0A8H4AKV1"/>
<dbReference type="SUPFAM" id="SSF81901">
    <property type="entry name" value="HCP-like"/>
    <property type="match status" value="1"/>
</dbReference>
<evidence type="ECO:0000313" key="2">
    <source>
        <dbReference type="EMBL" id="KAF0507784.1"/>
    </source>
</evidence>
<dbReference type="InterPro" id="IPR008266">
    <property type="entry name" value="Tyr_kinase_AS"/>
</dbReference>
<dbReference type="Gene3D" id="1.25.40.10">
    <property type="entry name" value="Tetratricopeptide repeat domain"/>
    <property type="match status" value="1"/>
</dbReference>
<dbReference type="Pfam" id="PF07714">
    <property type="entry name" value="PK_Tyr_Ser-Thr"/>
    <property type="match status" value="1"/>
</dbReference>
<dbReference type="Gene3D" id="1.10.510.10">
    <property type="entry name" value="Transferase(Phosphotransferase) domain 1"/>
    <property type="match status" value="1"/>
</dbReference>
<dbReference type="InterPro" id="IPR006597">
    <property type="entry name" value="Sel1-like"/>
</dbReference>
<keyword evidence="2" id="KW-0418">Kinase</keyword>
<dbReference type="GO" id="GO:0005524">
    <property type="term" value="F:ATP binding"/>
    <property type="evidence" value="ECO:0007669"/>
    <property type="project" value="InterPro"/>
</dbReference>
<name>A0A8H4AKV1_GIGMA</name>
<feature type="domain" description="Protein kinase" evidence="1">
    <location>
        <begin position="165"/>
        <end position="504"/>
    </location>
</feature>
<dbReference type="EMBL" id="WTPW01000476">
    <property type="protein sequence ID" value="KAF0507784.1"/>
    <property type="molecule type" value="Genomic_DNA"/>
</dbReference>
<accession>A0A8H4AKV1</accession>
<evidence type="ECO:0000259" key="1">
    <source>
        <dbReference type="PROSITE" id="PS50011"/>
    </source>
</evidence>
<dbReference type="SUPFAM" id="SSF56112">
    <property type="entry name" value="Protein kinase-like (PK-like)"/>
    <property type="match status" value="1"/>
</dbReference>
<dbReference type="CDD" id="cd21037">
    <property type="entry name" value="MLKL_NTD"/>
    <property type="match status" value="1"/>
</dbReference>
<dbReference type="PANTHER" id="PTHR45756">
    <property type="entry name" value="PALMITOYLTRANSFERASE"/>
    <property type="match status" value="1"/>
</dbReference>
<comment type="caution">
    <text evidence="2">The sequence shown here is derived from an EMBL/GenBank/DDBJ whole genome shotgun (WGS) entry which is preliminary data.</text>
</comment>